<dbReference type="Pfam" id="PF14011">
    <property type="entry name" value="ESX-1_EspG"/>
    <property type="match status" value="1"/>
</dbReference>
<comment type="similarity">
    <text evidence="2">Belongs to the EspG family.</text>
</comment>
<comment type="subcellular location">
    <subcellularLocation>
        <location evidence="1">Cytoplasm</location>
    </subcellularLocation>
</comment>
<proteinExistence type="inferred from homology"/>
<gene>
    <name evidence="5" type="ORF">Q8814_26405</name>
</gene>
<sequence>MIGPRGVFTTPDLLGPVVVTAEQLQVLVERVAVAEMPVVLDHRHDHDTADSLTAALAAAEESLVARGLLRSGQTHPELGDRVRILGRPRGEIAVRRCGEDGVGRLCGAPDSAGRGVSDTAER</sequence>
<dbReference type="InterPro" id="IPR025734">
    <property type="entry name" value="EspG"/>
</dbReference>
<accession>A0ABU7K093</accession>
<keyword evidence="4" id="KW-0143">Chaperone</keyword>
<evidence type="ECO:0000256" key="1">
    <source>
        <dbReference type="ARBA" id="ARBA00004496"/>
    </source>
</evidence>
<name>A0ABU7K093_9NOCA</name>
<organism evidence="5 6">
    <name type="scientific">Rhodococcus chondri</name>
    <dbReference type="NCBI Taxonomy" id="3065941"/>
    <lineage>
        <taxon>Bacteria</taxon>
        <taxon>Bacillati</taxon>
        <taxon>Actinomycetota</taxon>
        <taxon>Actinomycetes</taxon>
        <taxon>Mycobacteriales</taxon>
        <taxon>Nocardiaceae</taxon>
        <taxon>Rhodococcus</taxon>
    </lineage>
</organism>
<keyword evidence="6" id="KW-1185">Reference proteome</keyword>
<comment type="caution">
    <text evidence="5">The sequence shown here is derived from an EMBL/GenBank/DDBJ whole genome shotgun (WGS) entry which is preliminary data.</text>
</comment>
<evidence type="ECO:0000313" key="5">
    <source>
        <dbReference type="EMBL" id="MEE2035589.1"/>
    </source>
</evidence>
<dbReference type="Proteomes" id="UP001331936">
    <property type="component" value="Unassembled WGS sequence"/>
</dbReference>
<dbReference type="RefSeq" id="WP_330154861.1">
    <property type="nucleotide sequence ID" value="NZ_JAUZMZ010000402.1"/>
</dbReference>
<evidence type="ECO:0000256" key="4">
    <source>
        <dbReference type="ARBA" id="ARBA00023186"/>
    </source>
</evidence>
<dbReference type="EMBL" id="JAUZMZ010000402">
    <property type="protein sequence ID" value="MEE2035589.1"/>
    <property type="molecule type" value="Genomic_DNA"/>
</dbReference>
<evidence type="ECO:0000256" key="2">
    <source>
        <dbReference type="ARBA" id="ARBA00006411"/>
    </source>
</evidence>
<evidence type="ECO:0000256" key="3">
    <source>
        <dbReference type="ARBA" id="ARBA00022490"/>
    </source>
</evidence>
<feature type="non-terminal residue" evidence="5">
    <location>
        <position position="122"/>
    </location>
</feature>
<evidence type="ECO:0000313" key="6">
    <source>
        <dbReference type="Proteomes" id="UP001331936"/>
    </source>
</evidence>
<protein>
    <submittedName>
        <fullName evidence="5">ESX secretion-associated protein EspG</fullName>
    </submittedName>
</protein>
<reference evidence="5 6" key="1">
    <citation type="submission" date="2023-08" db="EMBL/GenBank/DDBJ databases">
        <authorList>
            <person name="Girao M."/>
            <person name="Carvalho M.F."/>
        </authorList>
    </citation>
    <scope>NUCLEOTIDE SEQUENCE [LARGE SCALE GENOMIC DNA]</scope>
    <source>
        <strain evidence="5 6">CC-R104</strain>
    </source>
</reference>
<keyword evidence="3" id="KW-0963">Cytoplasm</keyword>